<evidence type="ECO:0000256" key="1">
    <source>
        <dbReference type="SAM" id="MobiDB-lite"/>
    </source>
</evidence>
<dbReference type="Gramene" id="KOM49847">
    <property type="protein sequence ID" value="KOM49847"/>
    <property type="gene ID" value="LR48_Vigan08g067400"/>
</dbReference>
<feature type="compositionally biased region" description="Basic and acidic residues" evidence="1">
    <location>
        <begin position="1"/>
        <end position="15"/>
    </location>
</feature>
<feature type="region of interest" description="Disordered" evidence="1">
    <location>
        <begin position="48"/>
        <end position="97"/>
    </location>
</feature>
<accession>A0A0L9V4G7</accession>
<feature type="region of interest" description="Disordered" evidence="1">
    <location>
        <begin position="1"/>
        <end position="21"/>
    </location>
</feature>
<name>A0A0L9V4G7_PHAAN</name>
<evidence type="ECO:0000313" key="3">
    <source>
        <dbReference type="Proteomes" id="UP000053144"/>
    </source>
</evidence>
<dbReference type="Proteomes" id="UP000053144">
    <property type="component" value="Chromosome 8"/>
</dbReference>
<evidence type="ECO:0000313" key="2">
    <source>
        <dbReference type="EMBL" id="KOM49847.1"/>
    </source>
</evidence>
<gene>
    <name evidence="2" type="ORF">LR48_Vigan08g067400</name>
</gene>
<reference evidence="3" key="1">
    <citation type="journal article" date="2015" name="Proc. Natl. Acad. Sci. U.S.A.">
        <title>Genome sequencing of adzuki bean (Vigna angularis) provides insight into high starch and low fat accumulation and domestication.</title>
        <authorList>
            <person name="Yang K."/>
            <person name="Tian Z."/>
            <person name="Chen C."/>
            <person name="Luo L."/>
            <person name="Zhao B."/>
            <person name="Wang Z."/>
            <person name="Yu L."/>
            <person name="Li Y."/>
            <person name="Sun Y."/>
            <person name="Li W."/>
            <person name="Chen Y."/>
            <person name="Li Y."/>
            <person name="Zhang Y."/>
            <person name="Ai D."/>
            <person name="Zhao J."/>
            <person name="Shang C."/>
            <person name="Ma Y."/>
            <person name="Wu B."/>
            <person name="Wang M."/>
            <person name="Gao L."/>
            <person name="Sun D."/>
            <person name="Zhang P."/>
            <person name="Guo F."/>
            <person name="Wang W."/>
            <person name="Li Y."/>
            <person name="Wang J."/>
            <person name="Varshney R.K."/>
            <person name="Wang J."/>
            <person name="Ling H.Q."/>
            <person name="Wan P."/>
        </authorList>
    </citation>
    <scope>NUCLEOTIDE SEQUENCE</scope>
    <source>
        <strain evidence="3">cv. Jingnong 6</strain>
    </source>
</reference>
<sequence>MMEGRDNTLERRTSESKMSMAEWRRNMQEMREMLQEMKIHIKGLERRVTKAPAEKVAEVSAARVDSMTKVGRENTSGEDHDGKGKRGPTARYQERKETLKWRRKFKQLGAKIRGCH</sequence>
<organism evidence="2 3">
    <name type="scientific">Phaseolus angularis</name>
    <name type="common">Azuki bean</name>
    <name type="synonym">Vigna angularis</name>
    <dbReference type="NCBI Taxonomy" id="3914"/>
    <lineage>
        <taxon>Eukaryota</taxon>
        <taxon>Viridiplantae</taxon>
        <taxon>Streptophyta</taxon>
        <taxon>Embryophyta</taxon>
        <taxon>Tracheophyta</taxon>
        <taxon>Spermatophyta</taxon>
        <taxon>Magnoliopsida</taxon>
        <taxon>eudicotyledons</taxon>
        <taxon>Gunneridae</taxon>
        <taxon>Pentapetalae</taxon>
        <taxon>rosids</taxon>
        <taxon>fabids</taxon>
        <taxon>Fabales</taxon>
        <taxon>Fabaceae</taxon>
        <taxon>Papilionoideae</taxon>
        <taxon>50 kb inversion clade</taxon>
        <taxon>NPAAA clade</taxon>
        <taxon>indigoferoid/millettioid clade</taxon>
        <taxon>Phaseoleae</taxon>
        <taxon>Vigna</taxon>
    </lineage>
</organism>
<dbReference type="EMBL" id="CM003378">
    <property type="protein sequence ID" value="KOM49847.1"/>
    <property type="molecule type" value="Genomic_DNA"/>
</dbReference>
<proteinExistence type="predicted"/>
<feature type="compositionally biased region" description="Basic and acidic residues" evidence="1">
    <location>
        <begin position="48"/>
        <end position="57"/>
    </location>
</feature>
<protein>
    <submittedName>
        <fullName evidence="2">Uncharacterized protein</fullName>
    </submittedName>
</protein>
<feature type="compositionally biased region" description="Basic and acidic residues" evidence="1">
    <location>
        <begin position="70"/>
        <end position="84"/>
    </location>
</feature>
<dbReference type="AlphaFoldDB" id="A0A0L9V4G7"/>